<keyword evidence="2" id="KW-1185">Reference proteome</keyword>
<organism evidence="1 2">
    <name type="scientific">Sinomicrobium weinanense</name>
    <dbReference type="NCBI Taxonomy" id="2842200"/>
    <lineage>
        <taxon>Bacteria</taxon>
        <taxon>Pseudomonadati</taxon>
        <taxon>Bacteroidota</taxon>
        <taxon>Flavobacteriia</taxon>
        <taxon>Flavobacteriales</taxon>
        <taxon>Flavobacteriaceae</taxon>
        <taxon>Sinomicrobium</taxon>
    </lineage>
</organism>
<dbReference type="InterPro" id="IPR050580">
    <property type="entry name" value="2H_phosphoesterase_YjcG-like"/>
</dbReference>
<dbReference type="RefSeq" id="WP_187964706.1">
    <property type="nucleotide sequence ID" value="NZ_JACVDC010000012.1"/>
</dbReference>
<dbReference type="EMBL" id="JACVDC010000012">
    <property type="protein sequence ID" value="MBC9795551.1"/>
    <property type="molecule type" value="Genomic_DNA"/>
</dbReference>
<gene>
    <name evidence="1" type="ORF">IBL28_06215</name>
</gene>
<accession>A0A926Q323</accession>
<keyword evidence="1" id="KW-0436">Ligase</keyword>
<protein>
    <submittedName>
        <fullName evidence="1">2'-5' RNA ligase family protein</fullName>
    </submittedName>
</protein>
<dbReference type="InterPro" id="IPR009097">
    <property type="entry name" value="Cyclic_Pdiesterase"/>
</dbReference>
<dbReference type="Proteomes" id="UP000653730">
    <property type="component" value="Unassembled WGS sequence"/>
</dbReference>
<sequence>MYQNLYFIAIVPPDGLKERVKSLKEELKDKYGVKHALKSPAHITLQMPFKRVAAYESRIVNALEEFAGLQRPFPVILSGFNCFSPRVIFVKVEDHAPIVELHAGLRHILTGKLNFTEKEITHRFHPHMTIATRDLTEALFREAWPEYEKRELTASFTASSLCLLKHNGKCWEEYREFGFIQK</sequence>
<comment type="caution">
    <text evidence="1">The sequence shown here is derived from an EMBL/GenBank/DDBJ whole genome shotgun (WGS) entry which is preliminary data.</text>
</comment>
<dbReference type="GO" id="GO:0016874">
    <property type="term" value="F:ligase activity"/>
    <property type="evidence" value="ECO:0007669"/>
    <property type="project" value="UniProtKB-KW"/>
</dbReference>
<dbReference type="SUPFAM" id="SSF55144">
    <property type="entry name" value="LigT-like"/>
    <property type="match status" value="1"/>
</dbReference>
<dbReference type="PANTHER" id="PTHR40037">
    <property type="entry name" value="PHOSPHOESTERASE YJCG-RELATED"/>
    <property type="match status" value="1"/>
</dbReference>
<reference evidence="1 2" key="1">
    <citation type="submission" date="2020-09" db="EMBL/GenBank/DDBJ databases">
        <title>Sinomicrobium weinanense sp. nov., a halophilic bacteria isolated from saline-alkali soil.</title>
        <authorList>
            <person name="Wu P."/>
            <person name="Ren H."/>
            <person name="Mei Y."/>
            <person name="Liang Y."/>
            <person name="Chen Z."/>
        </authorList>
    </citation>
    <scope>NUCLEOTIDE SEQUENCE [LARGE SCALE GENOMIC DNA]</scope>
    <source>
        <strain evidence="1 2">FJxs</strain>
    </source>
</reference>
<evidence type="ECO:0000313" key="2">
    <source>
        <dbReference type="Proteomes" id="UP000653730"/>
    </source>
</evidence>
<evidence type="ECO:0000313" key="1">
    <source>
        <dbReference type="EMBL" id="MBC9795551.1"/>
    </source>
</evidence>
<dbReference type="Pfam" id="PF13563">
    <property type="entry name" value="2_5_RNA_ligase2"/>
    <property type="match status" value="1"/>
</dbReference>
<dbReference type="PANTHER" id="PTHR40037:SF1">
    <property type="entry name" value="PHOSPHOESTERASE SAOUHSC_00951-RELATED"/>
    <property type="match status" value="1"/>
</dbReference>
<dbReference type="AlphaFoldDB" id="A0A926Q323"/>
<name>A0A926Q323_9FLAO</name>
<proteinExistence type="predicted"/>
<dbReference type="Gene3D" id="3.90.1140.10">
    <property type="entry name" value="Cyclic phosphodiesterase"/>
    <property type="match status" value="1"/>
</dbReference>